<dbReference type="InterPro" id="IPR011109">
    <property type="entry name" value="DNA_bind_recombinase_dom"/>
</dbReference>
<dbReference type="Pfam" id="PF00239">
    <property type="entry name" value="Resolvase"/>
    <property type="match status" value="1"/>
</dbReference>
<dbReference type="Pfam" id="PF07508">
    <property type="entry name" value="Recombinase"/>
    <property type="match status" value="1"/>
</dbReference>
<feature type="domain" description="Recombinase" evidence="3">
    <location>
        <begin position="169"/>
        <end position="293"/>
    </location>
</feature>
<dbReference type="InterPro" id="IPR006119">
    <property type="entry name" value="Resolv_N"/>
</dbReference>
<dbReference type="PROSITE" id="PS51736">
    <property type="entry name" value="RECOMBINASES_3"/>
    <property type="match status" value="1"/>
</dbReference>
<dbReference type="RefSeq" id="WP_386049359.1">
    <property type="nucleotide sequence ID" value="NZ_JBHUIO010000011.1"/>
</dbReference>
<dbReference type="CDD" id="cd00338">
    <property type="entry name" value="Ser_Recombinase"/>
    <property type="match status" value="1"/>
</dbReference>
<dbReference type="SUPFAM" id="SSF53041">
    <property type="entry name" value="Resolvase-like"/>
    <property type="match status" value="1"/>
</dbReference>
<dbReference type="EMBL" id="JBHUIO010000011">
    <property type="protein sequence ID" value="MFD2172043.1"/>
    <property type="molecule type" value="Genomic_DNA"/>
</dbReference>
<keyword evidence="5" id="KW-1185">Reference proteome</keyword>
<evidence type="ECO:0000259" key="2">
    <source>
        <dbReference type="PROSITE" id="PS51736"/>
    </source>
</evidence>
<feature type="coiled-coil region" evidence="1">
    <location>
        <begin position="392"/>
        <end position="444"/>
    </location>
</feature>
<gene>
    <name evidence="4" type="ORF">ACFSOY_18930</name>
</gene>
<dbReference type="PANTHER" id="PTHR30461:SF23">
    <property type="entry name" value="DNA RECOMBINASE-RELATED"/>
    <property type="match status" value="1"/>
</dbReference>
<feature type="domain" description="Resolvase/invertase-type recombinase catalytic" evidence="2">
    <location>
        <begin position="10"/>
        <end position="161"/>
    </location>
</feature>
<evidence type="ECO:0000256" key="1">
    <source>
        <dbReference type="SAM" id="Coils"/>
    </source>
</evidence>
<comment type="caution">
    <text evidence="4">The sequence shown here is derived from an EMBL/GenBank/DDBJ whole genome shotgun (WGS) entry which is preliminary data.</text>
</comment>
<dbReference type="PROSITE" id="PS51737">
    <property type="entry name" value="RECOMBINASE_DNA_BIND"/>
    <property type="match status" value="1"/>
</dbReference>
<dbReference type="InterPro" id="IPR038109">
    <property type="entry name" value="DNA_bind_recomb_sf"/>
</dbReference>
<proteinExistence type="predicted"/>
<evidence type="ECO:0000259" key="3">
    <source>
        <dbReference type="PROSITE" id="PS51737"/>
    </source>
</evidence>
<organism evidence="4 5">
    <name type="scientific">Tumebacillus lipolyticus</name>
    <dbReference type="NCBI Taxonomy" id="1280370"/>
    <lineage>
        <taxon>Bacteria</taxon>
        <taxon>Bacillati</taxon>
        <taxon>Bacillota</taxon>
        <taxon>Bacilli</taxon>
        <taxon>Bacillales</taxon>
        <taxon>Alicyclobacillaceae</taxon>
        <taxon>Tumebacillus</taxon>
    </lineage>
</organism>
<dbReference type="Gene3D" id="3.90.1750.20">
    <property type="entry name" value="Putative Large Serine Recombinase, Chain B, Domain 2"/>
    <property type="match status" value="1"/>
</dbReference>
<dbReference type="InterPro" id="IPR036162">
    <property type="entry name" value="Resolvase-like_N_sf"/>
</dbReference>
<evidence type="ECO:0000313" key="4">
    <source>
        <dbReference type="EMBL" id="MFD2172043.1"/>
    </source>
</evidence>
<reference evidence="5" key="1">
    <citation type="journal article" date="2019" name="Int. J. Syst. Evol. Microbiol.">
        <title>The Global Catalogue of Microorganisms (GCM) 10K type strain sequencing project: providing services to taxonomists for standard genome sequencing and annotation.</title>
        <authorList>
            <consortium name="The Broad Institute Genomics Platform"/>
            <consortium name="The Broad Institute Genome Sequencing Center for Infectious Disease"/>
            <person name="Wu L."/>
            <person name="Ma J."/>
        </authorList>
    </citation>
    <scope>NUCLEOTIDE SEQUENCE [LARGE SCALE GENOMIC DNA]</scope>
    <source>
        <strain evidence="5">CGMCC 1.13574</strain>
    </source>
</reference>
<sequence>MSKLPREITAIINYIRRSRQDEERERRTGEDTLSEQKQLMNRVLAEWGVPYEQRFEIGSGDKIDTRPIFKEIIEELQIGKWNAIAVKEISRMGRGSYTDMGRIYDMLQQCRIFIITPYKIYDPKNPSDLRQIRFELFLSREEFETTRERLMGARYNYSMQGKWMAGTVPFGYKFNEKTQKLELEEDQAEVVRLIFDLYAHQKMGYYSIATHLRKLEIRTATGKQNWQPEVIHRMLKKPVYIGQVNFRMTEKRNGKVVMRPKEEWIVVEQAHESIIDDETWQSCQNRLKDTKSKQSVTTDFSLCELASLISCHNCGKKMVRQYSVQRYEKKNGGSSIYEKEFLRCMCGVYVKYRDVETRLIEILNQFVLDQAQLKKGIETTIEGSSSNDCINSARLIEQLQQHQDTVQQKLERAYDLVIDGTVSKQEFEDRKAKYQVELEDLEKQKKYLSLHEIREEKKVEINVNKVQESISSLINVYHRLNSRARKNILLLNVFNRVELEVLQKGKGRRSSVFDLYIRLKYDPLA</sequence>
<evidence type="ECO:0000313" key="5">
    <source>
        <dbReference type="Proteomes" id="UP001597343"/>
    </source>
</evidence>
<keyword evidence="1" id="KW-0175">Coiled coil</keyword>
<dbReference type="PANTHER" id="PTHR30461">
    <property type="entry name" value="DNA-INVERTASE FROM LAMBDOID PROPHAGE"/>
    <property type="match status" value="1"/>
</dbReference>
<dbReference type="Gene3D" id="3.40.50.1390">
    <property type="entry name" value="Resolvase, N-terminal catalytic domain"/>
    <property type="match status" value="1"/>
</dbReference>
<dbReference type="Proteomes" id="UP001597343">
    <property type="component" value="Unassembled WGS sequence"/>
</dbReference>
<accession>A0ABW5A1C5</accession>
<dbReference type="SMART" id="SM00857">
    <property type="entry name" value="Resolvase"/>
    <property type="match status" value="1"/>
</dbReference>
<dbReference type="InterPro" id="IPR050639">
    <property type="entry name" value="SSR_resolvase"/>
</dbReference>
<name>A0ABW5A1C5_9BACL</name>
<protein>
    <submittedName>
        <fullName evidence="4">Recombinase family protein</fullName>
    </submittedName>
</protein>